<sequence length="441" mass="50181">MLKKKLTKLVGIKKELFDSFLESSQIKAQPAYLIPTLKTGDEMALTSIFLSSLRLIDEFREGIFKDIKLSRSGKLYYYTEVTFPEISPNRIDGMIINVTSGSIKEAAFFEMKSKNNGIDKNQVETYITVAKKLGIQTMVTVSNEFVSDPSHSPINLRIPKSISLYHLSWTYLLTRGQLLLFKNDFNIKDEDQIEIMREVLSYLESPLSGVLGFMQMKPGWKEVCEYVKAGKKIRVSDSNVEETVLSWHEEEKDVALLLSRKLGVLVKSSSKNPNSLKTDIKRLVDTSILQGSLSVKNSVSDIKIRLDFEKRTVSMSVKIIPPLNKGTVARNSWIARQLENCSRKSELVFGTISKNIWLESDIKFARENIKVKLSELDELNDLTKGKEVQAYHVNYLSDFGVSFSSVKKFITLMDKMALDLYEGVVQNMTNWNKPAPKLERN</sequence>
<reference evidence="1 2" key="1">
    <citation type="submission" date="2019-08" db="EMBL/GenBank/DDBJ databases">
        <title>Professor.</title>
        <authorList>
            <person name="Park J.S."/>
        </authorList>
    </citation>
    <scope>NUCLEOTIDE SEQUENCE [LARGE SCALE GENOMIC DNA]</scope>
    <source>
        <strain evidence="1 2">176CP5-101</strain>
    </source>
</reference>
<dbReference type="EMBL" id="VRUR01000001">
    <property type="protein sequence ID" value="TXN37339.1"/>
    <property type="molecule type" value="Genomic_DNA"/>
</dbReference>
<dbReference type="AlphaFoldDB" id="A0A5C8V873"/>
<evidence type="ECO:0000313" key="2">
    <source>
        <dbReference type="Proteomes" id="UP000321456"/>
    </source>
</evidence>
<name>A0A5C8V873_9FLAO</name>
<gene>
    <name evidence="1" type="ORF">FVB32_03375</name>
</gene>
<evidence type="ECO:0000313" key="1">
    <source>
        <dbReference type="EMBL" id="TXN37339.1"/>
    </source>
</evidence>
<organism evidence="1 2">
    <name type="scientific">Flagellimonas hymeniacidonis</name>
    <dbReference type="NCBI Taxonomy" id="2603628"/>
    <lineage>
        <taxon>Bacteria</taxon>
        <taxon>Pseudomonadati</taxon>
        <taxon>Bacteroidota</taxon>
        <taxon>Flavobacteriia</taxon>
        <taxon>Flavobacteriales</taxon>
        <taxon>Flavobacteriaceae</taxon>
        <taxon>Flagellimonas</taxon>
    </lineage>
</organism>
<protein>
    <submittedName>
        <fullName evidence="1">Uncharacterized protein</fullName>
    </submittedName>
</protein>
<dbReference type="RefSeq" id="WP_147741170.1">
    <property type="nucleotide sequence ID" value="NZ_VRUR01000001.1"/>
</dbReference>
<proteinExistence type="predicted"/>
<accession>A0A5C8V873</accession>
<comment type="caution">
    <text evidence="1">The sequence shown here is derived from an EMBL/GenBank/DDBJ whole genome shotgun (WGS) entry which is preliminary data.</text>
</comment>
<keyword evidence="2" id="KW-1185">Reference proteome</keyword>
<dbReference type="Proteomes" id="UP000321456">
    <property type="component" value="Unassembled WGS sequence"/>
</dbReference>